<dbReference type="PROSITE" id="PS51674">
    <property type="entry name" value="4FE4S_WBL"/>
    <property type="match status" value="1"/>
</dbReference>
<evidence type="ECO:0000313" key="2">
    <source>
        <dbReference type="EMBL" id="CAB4340906.1"/>
    </source>
</evidence>
<sequence>MAKDFNINPEYLDALASALQTPEFLGDGDCVGENPNLWDDEDASLTAQGVALCAECPVRELCAAWGNKNEEFGIWGGIGGAERRRLRRGTKFVSMEDRRDDLDWRTDVAGRMSAADVARKWGKAEKTVYRWRETQAS</sequence>
<dbReference type="Pfam" id="PF02467">
    <property type="entry name" value="Whib"/>
    <property type="match status" value="1"/>
</dbReference>
<protein>
    <submittedName>
        <fullName evidence="2">Unannotated protein</fullName>
    </submittedName>
</protein>
<reference evidence="2" key="1">
    <citation type="submission" date="2020-05" db="EMBL/GenBank/DDBJ databases">
        <authorList>
            <person name="Chiriac C."/>
            <person name="Salcher M."/>
            <person name="Ghai R."/>
            <person name="Kavagutti S V."/>
        </authorList>
    </citation>
    <scope>NUCLEOTIDE SEQUENCE</scope>
</reference>
<gene>
    <name evidence="2" type="ORF">UFOPK3770_00947</name>
</gene>
<dbReference type="AlphaFoldDB" id="A0A6J5ZHY7"/>
<dbReference type="InterPro" id="IPR034768">
    <property type="entry name" value="4FE4S_WBL"/>
</dbReference>
<name>A0A6J5ZHY7_9ZZZZ</name>
<evidence type="ECO:0000259" key="1">
    <source>
        <dbReference type="PROSITE" id="PS51674"/>
    </source>
</evidence>
<feature type="domain" description="4Fe-4S Wbl-type" evidence="1">
    <location>
        <begin position="29"/>
        <end position="85"/>
    </location>
</feature>
<organism evidence="2">
    <name type="scientific">freshwater metagenome</name>
    <dbReference type="NCBI Taxonomy" id="449393"/>
    <lineage>
        <taxon>unclassified sequences</taxon>
        <taxon>metagenomes</taxon>
        <taxon>ecological metagenomes</taxon>
    </lineage>
</organism>
<dbReference type="EMBL" id="CAESAJ010000107">
    <property type="protein sequence ID" value="CAB4340906.1"/>
    <property type="molecule type" value="Genomic_DNA"/>
</dbReference>
<proteinExistence type="predicted"/>
<accession>A0A6J5ZHY7</accession>